<keyword evidence="2" id="KW-1185">Reference proteome</keyword>
<proteinExistence type="predicted"/>
<evidence type="ECO:0000313" key="2">
    <source>
        <dbReference type="Proteomes" id="UP000018144"/>
    </source>
</evidence>
<sequence>MGYDNPKERLMEIDALITQLPEEMHNDLRSVRHHVDLRQRFLVDNEQRTQAEQMINYNLKNVFQKCGHVWDSKHMDLVYPFENFLVMVHEFVNGNSLDAAAKRLRASNNFTAAVVGTPRI</sequence>
<dbReference type="AlphaFoldDB" id="U4L402"/>
<protein>
    <recommendedName>
        <fullName evidence="3">Protein kinase domain-containing protein</fullName>
    </recommendedName>
</protein>
<dbReference type="Proteomes" id="UP000018144">
    <property type="component" value="Unassembled WGS sequence"/>
</dbReference>
<name>U4L402_PYROM</name>
<accession>U4L402</accession>
<evidence type="ECO:0008006" key="3">
    <source>
        <dbReference type="Google" id="ProtNLM"/>
    </source>
</evidence>
<gene>
    <name evidence="1" type="ORF">PCON_03676</name>
</gene>
<reference evidence="1 2" key="1">
    <citation type="journal article" date="2013" name="PLoS Genet.">
        <title>The genome and development-dependent transcriptomes of Pyronema confluens: a window into fungal evolution.</title>
        <authorList>
            <person name="Traeger S."/>
            <person name="Altegoer F."/>
            <person name="Freitag M."/>
            <person name="Gabaldon T."/>
            <person name="Kempken F."/>
            <person name="Kumar A."/>
            <person name="Marcet-Houben M."/>
            <person name="Poggeler S."/>
            <person name="Stajich J.E."/>
            <person name="Nowrousian M."/>
        </authorList>
    </citation>
    <scope>NUCLEOTIDE SEQUENCE [LARGE SCALE GENOMIC DNA]</scope>
    <source>
        <strain evidence="2">CBS 100304</strain>
        <tissue evidence="1">Vegetative mycelium</tissue>
    </source>
</reference>
<dbReference type="EMBL" id="HF935217">
    <property type="protein sequence ID" value="CCX04785.1"/>
    <property type="molecule type" value="Genomic_DNA"/>
</dbReference>
<organism evidence="1 2">
    <name type="scientific">Pyronema omphalodes (strain CBS 100304)</name>
    <name type="common">Pyronema confluens</name>
    <dbReference type="NCBI Taxonomy" id="1076935"/>
    <lineage>
        <taxon>Eukaryota</taxon>
        <taxon>Fungi</taxon>
        <taxon>Dikarya</taxon>
        <taxon>Ascomycota</taxon>
        <taxon>Pezizomycotina</taxon>
        <taxon>Pezizomycetes</taxon>
        <taxon>Pezizales</taxon>
        <taxon>Pyronemataceae</taxon>
        <taxon>Pyronema</taxon>
    </lineage>
</organism>
<evidence type="ECO:0000313" key="1">
    <source>
        <dbReference type="EMBL" id="CCX04785.1"/>
    </source>
</evidence>